<feature type="transmembrane region" description="Helical" evidence="1">
    <location>
        <begin position="86"/>
        <end position="105"/>
    </location>
</feature>
<keyword evidence="1" id="KW-0472">Membrane</keyword>
<gene>
    <name evidence="2" type="ORF">CUN49_09945</name>
</gene>
<dbReference type="EMBL" id="PGTM01000138">
    <property type="protein sequence ID" value="PJF35561.1"/>
    <property type="molecule type" value="Genomic_DNA"/>
</dbReference>
<evidence type="ECO:0000256" key="1">
    <source>
        <dbReference type="SAM" id="Phobius"/>
    </source>
</evidence>
<dbReference type="AlphaFoldDB" id="A0A2M8PDD2"/>
<feature type="transmembrane region" description="Helical" evidence="1">
    <location>
        <begin position="282"/>
        <end position="305"/>
    </location>
</feature>
<feature type="transmembrane region" description="Helical" evidence="1">
    <location>
        <begin position="250"/>
        <end position="270"/>
    </location>
</feature>
<reference evidence="2 3" key="1">
    <citation type="submission" date="2017-11" db="EMBL/GenBank/DDBJ databases">
        <title>Evolution of Phototrophy in the Chloroflexi Phylum Driven by Horizontal Gene Transfer.</title>
        <authorList>
            <person name="Ward L.M."/>
            <person name="Hemp J."/>
            <person name="Shih P.M."/>
            <person name="Mcglynn S.E."/>
            <person name="Fischer W."/>
        </authorList>
    </citation>
    <scope>NUCLEOTIDE SEQUENCE [LARGE SCALE GENOMIC DNA]</scope>
    <source>
        <strain evidence="2">JP3_13</strain>
    </source>
</reference>
<feature type="transmembrane region" description="Helical" evidence="1">
    <location>
        <begin position="221"/>
        <end position="244"/>
    </location>
</feature>
<protein>
    <submittedName>
        <fullName evidence="2">Uncharacterized protein</fullName>
    </submittedName>
</protein>
<evidence type="ECO:0000313" key="3">
    <source>
        <dbReference type="Proteomes" id="UP000229681"/>
    </source>
</evidence>
<keyword evidence="1" id="KW-0812">Transmembrane</keyword>
<dbReference type="Proteomes" id="UP000229681">
    <property type="component" value="Unassembled WGS sequence"/>
</dbReference>
<proteinExistence type="predicted"/>
<name>A0A2M8PDD2_9CHLR</name>
<comment type="caution">
    <text evidence="2">The sequence shown here is derived from an EMBL/GenBank/DDBJ whole genome shotgun (WGS) entry which is preliminary data.</text>
</comment>
<evidence type="ECO:0000313" key="2">
    <source>
        <dbReference type="EMBL" id="PJF35561.1"/>
    </source>
</evidence>
<sequence length="311" mass="34389">MIKTLWAHALKRLPILSAQHPIARREARFMPDLMPQWMRRFTNFWSVVGFAALIHGALFFVAILLYNAPTPDLIPLISPFLTPFGTPIIMAVLHSVLYWSLLFGLSRHMAHSFGSELEGQTWSVLRLTPYLSDELAIVKALTVGRAWYAILRVLFALRLSALLVLPIAFAAQRGRQLSAISFMDALGVLIFLVQPFTEAFMVSGLSLLIVVLVQQVRWAKLYIYGALILSVGALNGLLSLWLILNAPIGALAILLMPLGHWSPLIATAFAPRLAAVQAEQTLILALTVVIVPLLIGAATFSIGLWRLRRLA</sequence>
<feature type="transmembrane region" description="Helical" evidence="1">
    <location>
        <begin position="44"/>
        <end position="66"/>
    </location>
</feature>
<organism evidence="2 3">
    <name type="scientific">Candidatus Thermofonsia Clade 1 bacterium</name>
    <dbReference type="NCBI Taxonomy" id="2364210"/>
    <lineage>
        <taxon>Bacteria</taxon>
        <taxon>Bacillati</taxon>
        <taxon>Chloroflexota</taxon>
        <taxon>Candidatus Thermofontia</taxon>
        <taxon>Candidatus Thermofonsia Clade 1</taxon>
    </lineage>
</organism>
<keyword evidence="1" id="KW-1133">Transmembrane helix</keyword>
<accession>A0A2M8PDD2</accession>
<feature type="transmembrane region" description="Helical" evidence="1">
    <location>
        <begin position="189"/>
        <end position="214"/>
    </location>
</feature>
<feature type="transmembrane region" description="Helical" evidence="1">
    <location>
        <begin position="149"/>
        <end position="169"/>
    </location>
</feature>